<dbReference type="EMBL" id="KZ613946">
    <property type="protein sequence ID" value="PMD39970.1"/>
    <property type="molecule type" value="Genomic_DNA"/>
</dbReference>
<keyword evidence="3" id="KW-1185">Reference proteome</keyword>
<reference evidence="2 3" key="1">
    <citation type="submission" date="2016-04" db="EMBL/GenBank/DDBJ databases">
        <title>A degradative enzymes factory behind the ericoid mycorrhizal symbiosis.</title>
        <authorList>
            <consortium name="DOE Joint Genome Institute"/>
            <person name="Martino E."/>
            <person name="Morin E."/>
            <person name="Grelet G."/>
            <person name="Kuo A."/>
            <person name="Kohler A."/>
            <person name="Daghino S."/>
            <person name="Barry K."/>
            <person name="Choi C."/>
            <person name="Cichocki N."/>
            <person name="Clum A."/>
            <person name="Copeland A."/>
            <person name="Hainaut M."/>
            <person name="Haridas S."/>
            <person name="Labutti K."/>
            <person name="Lindquist E."/>
            <person name="Lipzen A."/>
            <person name="Khouja H.-R."/>
            <person name="Murat C."/>
            <person name="Ohm R."/>
            <person name="Olson A."/>
            <person name="Spatafora J."/>
            <person name="Veneault-Fourrey C."/>
            <person name="Henrissat B."/>
            <person name="Grigoriev I."/>
            <person name="Martin F."/>
            <person name="Perotto S."/>
        </authorList>
    </citation>
    <scope>NUCLEOTIDE SEQUENCE [LARGE SCALE GENOMIC DNA]</scope>
    <source>
        <strain evidence="2 3">F</strain>
    </source>
</reference>
<feature type="region of interest" description="Disordered" evidence="1">
    <location>
        <begin position="404"/>
        <end position="425"/>
    </location>
</feature>
<sequence length="656" mass="73961">MEDARVQLTMSRGNRVFEEIGVGNFVAQRRADRFPSTEAQNPPPRSARWRSNLSALSQKYNLYFAASTDKIHVTVPRDLRQTLPGTPDLELDLPRTPAGISLGGYIDESIPHCINHIKVGNLGSHEVLLIACDDGDVLAYYTHIFLEEIRRQDPQVQAPLSRSKPFFHEHVGSSVWGLALHEQSRLIAVSSNLRRITIFAHGYTTSPKQEVEDEDKIREIETLASKQKFTDFLGDDIARERHLNYKMELPLGEQGHNIPSIDFISGADGNASHILASDINGNLWIFNIITGKCQCKPRVHTTLDRENVMGWGVLCLPLHYFKLVKTPQEALGMPRISLSFSPSIFRESIPPKEKQCFNISSTLTDLMENSPWHPIFGYGINGMLTTPKVDQKIRNLSIPSLELETESEGNVPGGPDHSICKRKRRRSLDATKVPMDINTLKFLLSLPPSKRPYAWQEIRQVESGARKDSSDSLGSDDSTPAAGQDEIDVQIPFGYAILRTFNQDIELLPPGYRKTLRTLFRGIVQQHLGDLRDQLRHFDRLNMLAVIPELSLVVAASQVGRAALITLTRLADDFSKVAGPVVMFRLDLILPLKLHEDEYRPWVPLAGMAVAPLQAPESARGKSWEGQRWRLLLHYVDQTILSYELYRNEEEQLVVL</sequence>
<organism evidence="2 3">
    <name type="scientific">Hyaloscypha variabilis (strain UAMH 11265 / GT02V1 / F)</name>
    <name type="common">Meliniomyces variabilis</name>
    <dbReference type="NCBI Taxonomy" id="1149755"/>
    <lineage>
        <taxon>Eukaryota</taxon>
        <taxon>Fungi</taxon>
        <taxon>Dikarya</taxon>
        <taxon>Ascomycota</taxon>
        <taxon>Pezizomycotina</taxon>
        <taxon>Leotiomycetes</taxon>
        <taxon>Helotiales</taxon>
        <taxon>Hyaloscyphaceae</taxon>
        <taxon>Hyaloscypha</taxon>
        <taxon>Hyaloscypha variabilis</taxon>
    </lineage>
</organism>
<dbReference type="Proteomes" id="UP000235786">
    <property type="component" value="Unassembled WGS sequence"/>
</dbReference>
<evidence type="ECO:0008006" key="4">
    <source>
        <dbReference type="Google" id="ProtNLM"/>
    </source>
</evidence>
<evidence type="ECO:0000256" key="1">
    <source>
        <dbReference type="SAM" id="MobiDB-lite"/>
    </source>
</evidence>
<dbReference type="STRING" id="1149755.A0A2J6RN84"/>
<evidence type="ECO:0000313" key="3">
    <source>
        <dbReference type="Proteomes" id="UP000235786"/>
    </source>
</evidence>
<dbReference type="OrthoDB" id="5591786at2759"/>
<feature type="region of interest" description="Disordered" evidence="1">
    <location>
        <begin position="461"/>
        <end position="483"/>
    </location>
</feature>
<name>A0A2J6RN84_HYAVF</name>
<protein>
    <recommendedName>
        <fullName evidence="4">WD40 repeat-like protein</fullName>
    </recommendedName>
</protein>
<dbReference type="InterPro" id="IPR014839">
    <property type="entry name" value="Crt10"/>
</dbReference>
<evidence type="ECO:0000313" key="2">
    <source>
        <dbReference type="EMBL" id="PMD39970.1"/>
    </source>
</evidence>
<gene>
    <name evidence="2" type="ORF">L207DRAFT_512929</name>
</gene>
<dbReference type="AlphaFoldDB" id="A0A2J6RN84"/>
<dbReference type="SUPFAM" id="SSF50978">
    <property type="entry name" value="WD40 repeat-like"/>
    <property type="match status" value="1"/>
</dbReference>
<accession>A0A2J6RN84</accession>
<dbReference type="Pfam" id="PF08728">
    <property type="entry name" value="CRT10"/>
    <property type="match status" value="1"/>
</dbReference>
<proteinExistence type="predicted"/>
<dbReference type="InterPro" id="IPR036322">
    <property type="entry name" value="WD40_repeat_dom_sf"/>
</dbReference>